<organism evidence="2 3">
    <name type="scientific">Athelia psychrophila</name>
    <dbReference type="NCBI Taxonomy" id="1759441"/>
    <lineage>
        <taxon>Eukaryota</taxon>
        <taxon>Fungi</taxon>
        <taxon>Dikarya</taxon>
        <taxon>Basidiomycota</taxon>
        <taxon>Agaricomycotina</taxon>
        <taxon>Agaricomycetes</taxon>
        <taxon>Agaricomycetidae</taxon>
        <taxon>Atheliales</taxon>
        <taxon>Atheliaceae</taxon>
        <taxon>Athelia</taxon>
    </lineage>
</organism>
<protein>
    <submittedName>
        <fullName evidence="2">Uncharacterized protein</fullName>
    </submittedName>
</protein>
<sequence>MSPTPTRVREEGTSRFPRIISYVSIKLDPVKSVEILEDDEATTAAQGVVSKVYVGYIPYHGAWRDDEDIENANYVIHLLRSGLPKSSPEEFIEEDMCTPVFPNTDHPFREPLTPSDPLPIGWTHCYQASFETVTLRVPWAFAKTSLRVTLPEMGRVRHGIAIVEDEARRAKQVQAQAPPGVNLAPMAEFEECAHSPAPSNKKNSVSTPLQSVSSRGRSISVASLNAEDAIKPVPPPIAAVSYDLAAVPTLADPQDLLAEIKFIETYVRRYHEVLYVPLCMLRAS</sequence>
<evidence type="ECO:0000256" key="1">
    <source>
        <dbReference type="SAM" id="MobiDB-lite"/>
    </source>
</evidence>
<evidence type="ECO:0000313" key="2">
    <source>
        <dbReference type="EMBL" id="KZP05927.1"/>
    </source>
</evidence>
<proteinExistence type="predicted"/>
<name>A0A167WCA7_9AGAM</name>
<dbReference type="Proteomes" id="UP000076532">
    <property type="component" value="Unassembled WGS sequence"/>
</dbReference>
<feature type="compositionally biased region" description="Polar residues" evidence="1">
    <location>
        <begin position="197"/>
        <end position="211"/>
    </location>
</feature>
<dbReference type="OrthoDB" id="3053346at2759"/>
<reference evidence="2 3" key="1">
    <citation type="journal article" date="2016" name="Mol. Biol. Evol.">
        <title>Comparative Genomics of Early-Diverging Mushroom-Forming Fungi Provides Insights into the Origins of Lignocellulose Decay Capabilities.</title>
        <authorList>
            <person name="Nagy L.G."/>
            <person name="Riley R."/>
            <person name="Tritt A."/>
            <person name="Adam C."/>
            <person name="Daum C."/>
            <person name="Floudas D."/>
            <person name="Sun H."/>
            <person name="Yadav J.S."/>
            <person name="Pangilinan J."/>
            <person name="Larsson K.H."/>
            <person name="Matsuura K."/>
            <person name="Barry K."/>
            <person name="Labutti K."/>
            <person name="Kuo R."/>
            <person name="Ohm R.A."/>
            <person name="Bhattacharya S.S."/>
            <person name="Shirouzu T."/>
            <person name="Yoshinaga Y."/>
            <person name="Martin F.M."/>
            <person name="Grigoriev I.V."/>
            <person name="Hibbett D.S."/>
        </authorList>
    </citation>
    <scope>NUCLEOTIDE SEQUENCE [LARGE SCALE GENOMIC DNA]</scope>
    <source>
        <strain evidence="2 3">CBS 109695</strain>
    </source>
</reference>
<dbReference type="EMBL" id="KV417811">
    <property type="protein sequence ID" value="KZP05927.1"/>
    <property type="molecule type" value="Genomic_DNA"/>
</dbReference>
<evidence type="ECO:0000313" key="3">
    <source>
        <dbReference type="Proteomes" id="UP000076532"/>
    </source>
</evidence>
<accession>A0A167WCA7</accession>
<keyword evidence="3" id="KW-1185">Reference proteome</keyword>
<feature type="region of interest" description="Disordered" evidence="1">
    <location>
        <begin position="192"/>
        <end position="211"/>
    </location>
</feature>
<dbReference type="AlphaFoldDB" id="A0A167WCA7"/>
<gene>
    <name evidence="2" type="ORF">FIBSPDRAFT_765180</name>
</gene>